<evidence type="ECO:0000313" key="2">
    <source>
        <dbReference type="EMBL" id="PIP53441.1"/>
    </source>
</evidence>
<dbReference type="PANTHER" id="PTHR30121:SF11">
    <property type="entry name" value="AAA+ ATPASE DOMAIN-CONTAINING PROTEIN"/>
    <property type="match status" value="1"/>
</dbReference>
<dbReference type="InterPro" id="IPR002789">
    <property type="entry name" value="HerA_central"/>
</dbReference>
<dbReference type="SUPFAM" id="SSF52540">
    <property type="entry name" value="P-loop containing nucleoside triphosphate hydrolases"/>
    <property type="match status" value="1"/>
</dbReference>
<evidence type="ECO:0000259" key="1">
    <source>
        <dbReference type="SMART" id="SM00382"/>
    </source>
</evidence>
<proteinExistence type="predicted"/>
<name>A0A2H0B730_9BACT</name>
<organism evidence="2 3">
    <name type="scientific">Candidatus Beckwithbacteria bacterium CG23_combo_of_CG06-09_8_20_14_all_34_8</name>
    <dbReference type="NCBI Taxonomy" id="1974497"/>
    <lineage>
        <taxon>Bacteria</taxon>
        <taxon>Candidatus Beckwithiibacteriota</taxon>
    </lineage>
</organism>
<dbReference type="AlphaFoldDB" id="A0A2H0B730"/>
<comment type="caution">
    <text evidence="2">The sequence shown here is derived from an EMBL/GenBank/DDBJ whole genome shotgun (WGS) entry which is preliminary data.</text>
</comment>
<feature type="domain" description="AAA+ ATPase" evidence="1">
    <location>
        <begin position="212"/>
        <end position="507"/>
    </location>
</feature>
<dbReference type="Proteomes" id="UP000229459">
    <property type="component" value="Unassembled WGS sequence"/>
</dbReference>
<dbReference type="Gene3D" id="3.40.50.300">
    <property type="entry name" value="P-loop containing nucleotide triphosphate hydrolases"/>
    <property type="match status" value="2"/>
</dbReference>
<dbReference type="InterPro" id="IPR003593">
    <property type="entry name" value="AAA+_ATPase"/>
</dbReference>
<dbReference type="SMART" id="SM00382">
    <property type="entry name" value="AAA"/>
    <property type="match status" value="1"/>
</dbReference>
<dbReference type="PANTHER" id="PTHR30121">
    <property type="entry name" value="UNCHARACTERIZED PROTEIN YJGR-RELATED"/>
    <property type="match status" value="1"/>
</dbReference>
<dbReference type="Pfam" id="PF01935">
    <property type="entry name" value="DUF87"/>
    <property type="match status" value="1"/>
</dbReference>
<sequence>MINKRAYFMLYKITFFKTTISAADWDQFLFTLFSVTNRVNYIITTQGQKLEYYIFSSKKLDVINSRLFPFYLTDEYTEYEYHQLCQRKTSTSFVANITRKQLIKSIEQKRLDSKPLIKVSFSLSKYNLFRNLPLVHYLYNYGNKFVEKKVIVLCPLSQFLAFDLSNSINSEITRVKPVLATNKINFVTNTQGILTLKQLESNQQFAISSFDFQRHGLIVGQSGSGKSFLLKLMIEDILRKKGTEYGVVLIDPHANLSQLIDPKFHHSKIDFIQNKTNLFINIGQPILSTELTLDLFSTVLDIRSNPNLMRVLKYALNTLFGINQMSVENLKKLLTDSIFRKEMLKQVTDRNNLQFFETEYQRLYTSEYATAVLPIINLLSELDFINNAPNTVELEKQINTQALVSLPINQANLGTTVCRLVGGAIIQQIFTLMQSGKIAKKIILVVDEFSVVQTPSLIHILSEARKFGLTVIFAQQYLMQVSGELLQSVFANVVNYFCFKMSRDDAEVIARNLNFEIDEYFLKNKNDPREMLELGTKLLTDLNPREVIVRVMADSRYCSPFKAKTVTVS</sequence>
<dbReference type="InterPro" id="IPR051162">
    <property type="entry name" value="T4SS_component"/>
</dbReference>
<protein>
    <recommendedName>
        <fullName evidence="1">AAA+ ATPase domain-containing protein</fullName>
    </recommendedName>
</protein>
<dbReference type="InterPro" id="IPR027417">
    <property type="entry name" value="P-loop_NTPase"/>
</dbReference>
<gene>
    <name evidence="2" type="ORF">COX08_00925</name>
</gene>
<evidence type="ECO:0000313" key="3">
    <source>
        <dbReference type="Proteomes" id="UP000229459"/>
    </source>
</evidence>
<accession>A0A2H0B730</accession>
<reference evidence="2 3" key="1">
    <citation type="submission" date="2017-09" db="EMBL/GenBank/DDBJ databases">
        <title>Depth-based differentiation of microbial function through sediment-hosted aquifers and enrichment of novel symbionts in the deep terrestrial subsurface.</title>
        <authorList>
            <person name="Probst A.J."/>
            <person name="Ladd B."/>
            <person name="Jarett J.K."/>
            <person name="Geller-Mcgrath D.E."/>
            <person name="Sieber C.M."/>
            <person name="Emerson J.B."/>
            <person name="Anantharaman K."/>
            <person name="Thomas B.C."/>
            <person name="Malmstrom R."/>
            <person name="Stieglmeier M."/>
            <person name="Klingl A."/>
            <person name="Woyke T."/>
            <person name="Ryan C.M."/>
            <person name="Banfield J.F."/>
        </authorList>
    </citation>
    <scope>NUCLEOTIDE SEQUENCE [LARGE SCALE GENOMIC DNA]</scope>
    <source>
        <strain evidence="2">CG23_combo_of_CG06-09_8_20_14_all_34_8</strain>
    </source>
</reference>
<dbReference type="EMBL" id="PCSR01000020">
    <property type="protein sequence ID" value="PIP53441.1"/>
    <property type="molecule type" value="Genomic_DNA"/>
</dbReference>